<feature type="region of interest" description="Disordered" evidence="1">
    <location>
        <begin position="372"/>
        <end position="416"/>
    </location>
</feature>
<accession>A0AA40F8H6</accession>
<keyword evidence="4" id="KW-1185">Reference proteome</keyword>
<protein>
    <recommendedName>
        <fullName evidence="2">Subtelomeric hrmA-associated cluster protein AFUB-079030/YDR124W-like helical bundle domain-containing protein</fullName>
    </recommendedName>
</protein>
<dbReference type="Proteomes" id="UP001172155">
    <property type="component" value="Unassembled WGS sequence"/>
</dbReference>
<organism evidence="3 4">
    <name type="scientific">Schizothecium vesticola</name>
    <dbReference type="NCBI Taxonomy" id="314040"/>
    <lineage>
        <taxon>Eukaryota</taxon>
        <taxon>Fungi</taxon>
        <taxon>Dikarya</taxon>
        <taxon>Ascomycota</taxon>
        <taxon>Pezizomycotina</taxon>
        <taxon>Sordariomycetes</taxon>
        <taxon>Sordariomycetidae</taxon>
        <taxon>Sordariales</taxon>
        <taxon>Schizotheciaceae</taxon>
        <taxon>Schizothecium</taxon>
    </lineage>
</organism>
<feature type="region of interest" description="Disordered" evidence="1">
    <location>
        <begin position="1"/>
        <end position="44"/>
    </location>
</feature>
<evidence type="ECO:0000259" key="2">
    <source>
        <dbReference type="Pfam" id="PF11001"/>
    </source>
</evidence>
<dbReference type="EMBL" id="JAUKUD010000001">
    <property type="protein sequence ID" value="KAK0753140.1"/>
    <property type="molecule type" value="Genomic_DNA"/>
</dbReference>
<feature type="compositionally biased region" description="Basic and acidic residues" evidence="1">
    <location>
        <begin position="130"/>
        <end position="145"/>
    </location>
</feature>
<comment type="caution">
    <text evidence="3">The sequence shown here is derived from an EMBL/GenBank/DDBJ whole genome shotgun (WGS) entry which is preliminary data.</text>
</comment>
<sequence>MVTDWSRGAYSRPPQWQSERGVADPMPDDGRLYHPSTPIRPPPDTIHNALRERCHLPVKSYFCAVITDDDDVQIFSGLENLPDEAIPKFFNKQNFEQIFQRRSTSANHVHEDAGFQFTDSCWGDGGPDFSSRRRMDRRRDHRLDRSDDDVPPPFNSRKRQRAHLYRRGPEDDDPPIPTLTKRSLSVGDTNALWNFYGQRFKGIQQNACKLIAKAWVKAVAPKKQTNNPYTAGDGKAPDWWPKPWGTTKEDKVRHIEPDHLLKKERVHLLIHMLRMIVEPNATQHPDIQKLNINVAKLEEVTTDALSSFFNDNDKNNNSKKKPYLREIFKVAKAEEQYKRGEIDAHTKIYVMADDKIPDNYQSDDEMYQVKEEGANDSVGHSERVSPPKTGGPNSIMSASSSVHSPATNLHGTPFMGEIPLRGPQYPTSMMPSDLPHSYVEGTTMGVASQPPLPTHGPMHMQDMMPGPHDPGRRPSLYNSPATEFPSPTGTSLYTSPSWQQTTAPGSGGLYAFTPQPQPGNFVGQPYLGSSFHGLPHPQPLPDVYRSSPVGQGPVGHGQGYQQYLGHDGRPVPHGLKLDPPNRGHLHP</sequence>
<feature type="compositionally biased region" description="Polar residues" evidence="1">
    <location>
        <begin position="391"/>
        <end position="410"/>
    </location>
</feature>
<name>A0AA40F8H6_9PEZI</name>
<evidence type="ECO:0000313" key="3">
    <source>
        <dbReference type="EMBL" id="KAK0753140.1"/>
    </source>
</evidence>
<dbReference type="AlphaFoldDB" id="A0AA40F8H6"/>
<feature type="compositionally biased region" description="Basic and acidic residues" evidence="1">
    <location>
        <begin position="566"/>
        <end position="581"/>
    </location>
</feature>
<proteinExistence type="predicted"/>
<dbReference type="PANTHER" id="PTHR36102:SF1">
    <property type="entry name" value="YDR124W-LIKE HELICAL BUNDLE DOMAIN-CONTAINING PROTEIN"/>
    <property type="match status" value="1"/>
</dbReference>
<feature type="domain" description="Subtelomeric hrmA-associated cluster protein AFUB-079030/YDR124W-like helical bundle" evidence="2">
    <location>
        <begin position="186"/>
        <end position="332"/>
    </location>
</feature>
<feature type="region of interest" description="Disordered" evidence="1">
    <location>
        <begin position="547"/>
        <end position="587"/>
    </location>
</feature>
<dbReference type="Pfam" id="PF11001">
    <property type="entry name" value="AFUB_07903_YDR124W_hel"/>
    <property type="match status" value="1"/>
</dbReference>
<reference evidence="3" key="1">
    <citation type="submission" date="2023-06" db="EMBL/GenBank/DDBJ databases">
        <title>Genome-scale phylogeny and comparative genomics of the fungal order Sordariales.</title>
        <authorList>
            <consortium name="Lawrence Berkeley National Laboratory"/>
            <person name="Hensen N."/>
            <person name="Bonometti L."/>
            <person name="Westerberg I."/>
            <person name="Brannstrom I.O."/>
            <person name="Guillou S."/>
            <person name="Cros-Aarteil S."/>
            <person name="Calhoun S."/>
            <person name="Haridas S."/>
            <person name="Kuo A."/>
            <person name="Mondo S."/>
            <person name="Pangilinan J."/>
            <person name="Riley R."/>
            <person name="LaButti K."/>
            <person name="Andreopoulos B."/>
            <person name="Lipzen A."/>
            <person name="Chen C."/>
            <person name="Yanf M."/>
            <person name="Daum C."/>
            <person name="Ng V."/>
            <person name="Clum A."/>
            <person name="Steindorff A."/>
            <person name="Ohm R."/>
            <person name="Martin F."/>
            <person name="Silar P."/>
            <person name="Natvig D."/>
            <person name="Lalanne C."/>
            <person name="Gautier V."/>
            <person name="Ament-velasquez S.L."/>
            <person name="Kruys A."/>
            <person name="Hutchinson M.I."/>
            <person name="Powell A.J."/>
            <person name="Barry K."/>
            <person name="Miller A.N."/>
            <person name="Grigoriev I.V."/>
            <person name="Debuchy R."/>
            <person name="Gladieux P."/>
            <person name="Thoren M.H."/>
            <person name="Johannesson H."/>
        </authorList>
    </citation>
    <scope>NUCLEOTIDE SEQUENCE</scope>
    <source>
        <strain evidence="3">SMH3187-1</strain>
    </source>
</reference>
<evidence type="ECO:0000313" key="4">
    <source>
        <dbReference type="Proteomes" id="UP001172155"/>
    </source>
</evidence>
<feature type="region of interest" description="Disordered" evidence="1">
    <location>
        <begin position="126"/>
        <end position="182"/>
    </location>
</feature>
<gene>
    <name evidence="3" type="ORF">B0T18DRAFT_7354</name>
</gene>
<feature type="compositionally biased region" description="Basic residues" evidence="1">
    <location>
        <begin position="156"/>
        <end position="166"/>
    </location>
</feature>
<dbReference type="InterPro" id="IPR047092">
    <property type="entry name" value="AFUB_07903/YDR124W-like_hel"/>
</dbReference>
<dbReference type="PANTHER" id="PTHR36102">
    <property type="entry name" value="CHROMOSOME 10, WHOLE GENOME SHOTGUN SEQUENCE"/>
    <property type="match status" value="1"/>
</dbReference>
<dbReference type="InterPro" id="IPR021264">
    <property type="entry name" value="AFUB_079030/YDR124W-like"/>
</dbReference>
<evidence type="ECO:0000256" key="1">
    <source>
        <dbReference type="SAM" id="MobiDB-lite"/>
    </source>
</evidence>
<feature type="compositionally biased region" description="Basic and acidic residues" evidence="1">
    <location>
        <begin position="372"/>
        <end position="385"/>
    </location>
</feature>